<keyword evidence="1" id="KW-0472">Membrane</keyword>
<proteinExistence type="predicted"/>
<feature type="transmembrane region" description="Helical" evidence="1">
    <location>
        <begin position="12"/>
        <end position="32"/>
    </location>
</feature>
<name>A0A165QT25_9APHY</name>
<gene>
    <name evidence="2" type="ORF">DAEQUDRAFT_726218</name>
</gene>
<dbReference type="STRING" id="1314783.A0A165QT25"/>
<keyword evidence="1" id="KW-0812">Transmembrane</keyword>
<keyword evidence="3" id="KW-1185">Reference proteome</keyword>
<evidence type="ECO:0000313" key="3">
    <source>
        <dbReference type="Proteomes" id="UP000076727"/>
    </source>
</evidence>
<keyword evidence="1" id="KW-1133">Transmembrane helix</keyword>
<evidence type="ECO:0000313" key="2">
    <source>
        <dbReference type="EMBL" id="KZT69895.1"/>
    </source>
</evidence>
<feature type="transmembrane region" description="Helical" evidence="1">
    <location>
        <begin position="44"/>
        <end position="61"/>
    </location>
</feature>
<reference evidence="2 3" key="1">
    <citation type="journal article" date="2016" name="Mol. Biol. Evol.">
        <title>Comparative Genomics of Early-Diverging Mushroom-Forming Fungi Provides Insights into the Origins of Lignocellulose Decay Capabilities.</title>
        <authorList>
            <person name="Nagy L.G."/>
            <person name="Riley R."/>
            <person name="Tritt A."/>
            <person name="Adam C."/>
            <person name="Daum C."/>
            <person name="Floudas D."/>
            <person name="Sun H."/>
            <person name="Yadav J.S."/>
            <person name="Pangilinan J."/>
            <person name="Larsson K.H."/>
            <person name="Matsuura K."/>
            <person name="Barry K."/>
            <person name="Labutti K."/>
            <person name="Kuo R."/>
            <person name="Ohm R.A."/>
            <person name="Bhattacharya S.S."/>
            <person name="Shirouzu T."/>
            <person name="Yoshinaga Y."/>
            <person name="Martin F.M."/>
            <person name="Grigoriev I.V."/>
            <person name="Hibbett D.S."/>
        </authorList>
    </citation>
    <scope>NUCLEOTIDE SEQUENCE [LARGE SCALE GENOMIC DNA]</scope>
    <source>
        <strain evidence="2 3">L-15889</strain>
    </source>
</reference>
<dbReference type="Proteomes" id="UP000076727">
    <property type="component" value="Unassembled WGS sequence"/>
</dbReference>
<dbReference type="EMBL" id="KV429055">
    <property type="protein sequence ID" value="KZT69895.1"/>
    <property type="molecule type" value="Genomic_DNA"/>
</dbReference>
<evidence type="ECO:0000256" key="1">
    <source>
        <dbReference type="SAM" id="Phobius"/>
    </source>
</evidence>
<dbReference type="OrthoDB" id="6431331at2759"/>
<protein>
    <submittedName>
        <fullName evidence="2">Uncharacterized protein</fullName>
    </submittedName>
</protein>
<sequence>MISNSFPEYIFIRICITGLRLIAPLSFLYALISWWKGHFLYSRWLGWYALAEGCFYLFVYLPRSFWLQKVCFLQLGRDIPQ</sequence>
<dbReference type="AlphaFoldDB" id="A0A165QT25"/>
<accession>A0A165QT25</accession>
<organism evidence="2 3">
    <name type="scientific">Daedalea quercina L-15889</name>
    <dbReference type="NCBI Taxonomy" id="1314783"/>
    <lineage>
        <taxon>Eukaryota</taxon>
        <taxon>Fungi</taxon>
        <taxon>Dikarya</taxon>
        <taxon>Basidiomycota</taxon>
        <taxon>Agaricomycotina</taxon>
        <taxon>Agaricomycetes</taxon>
        <taxon>Polyporales</taxon>
        <taxon>Fomitopsis</taxon>
    </lineage>
</organism>